<organism evidence="2 3">
    <name type="scientific">Streptomyces guryensis</name>
    <dbReference type="NCBI Taxonomy" id="2886947"/>
    <lineage>
        <taxon>Bacteria</taxon>
        <taxon>Bacillati</taxon>
        <taxon>Actinomycetota</taxon>
        <taxon>Actinomycetes</taxon>
        <taxon>Kitasatosporales</taxon>
        <taxon>Streptomycetaceae</taxon>
        <taxon>Streptomyces</taxon>
    </lineage>
</organism>
<protein>
    <submittedName>
        <fullName evidence="2">Low temperature requirement protein A</fullName>
    </submittedName>
</protein>
<feature type="transmembrane region" description="Helical" evidence="1">
    <location>
        <begin position="78"/>
        <end position="96"/>
    </location>
</feature>
<feature type="transmembrane region" description="Helical" evidence="1">
    <location>
        <begin position="132"/>
        <end position="152"/>
    </location>
</feature>
<evidence type="ECO:0000313" key="2">
    <source>
        <dbReference type="EMBL" id="MCD9881088.1"/>
    </source>
</evidence>
<comment type="caution">
    <text evidence="2">The sequence shown here is derived from an EMBL/GenBank/DDBJ whole genome shotgun (WGS) entry which is preliminary data.</text>
</comment>
<dbReference type="Pfam" id="PF06772">
    <property type="entry name" value="LtrA"/>
    <property type="match status" value="1"/>
</dbReference>
<dbReference type="EMBL" id="JAJSBI010000061">
    <property type="protein sequence ID" value="MCD9881088.1"/>
    <property type="molecule type" value="Genomic_DNA"/>
</dbReference>
<keyword evidence="1" id="KW-1133">Transmembrane helix</keyword>
<dbReference type="AlphaFoldDB" id="A0A9Q3VW81"/>
<dbReference type="PANTHER" id="PTHR36840:SF1">
    <property type="entry name" value="BLL5714 PROTEIN"/>
    <property type="match status" value="1"/>
</dbReference>
<accession>A0A9Q3VW81</accession>
<name>A0A9Q3VW81_9ACTN</name>
<proteinExistence type="predicted"/>
<gene>
    <name evidence="2" type="ORF">LJ657_47780</name>
</gene>
<feature type="transmembrane region" description="Helical" evidence="1">
    <location>
        <begin position="298"/>
        <end position="316"/>
    </location>
</feature>
<feature type="transmembrane region" description="Helical" evidence="1">
    <location>
        <begin position="18"/>
        <end position="36"/>
    </location>
</feature>
<feature type="transmembrane region" description="Helical" evidence="1">
    <location>
        <begin position="328"/>
        <end position="345"/>
    </location>
</feature>
<evidence type="ECO:0000313" key="3">
    <source>
        <dbReference type="Proteomes" id="UP001108029"/>
    </source>
</evidence>
<keyword evidence="1" id="KW-0472">Membrane</keyword>
<evidence type="ECO:0000256" key="1">
    <source>
        <dbReference type="SAM" id="Phobius"/>
    </source>
</evidence>
<feature type="transmembrane region" description="Helical" evidence="1">
    <location>
        <begin position="48"/>
        <end position="66"/>
    </location>
</feature>
<feature type="transmembrane region" description="Helical" evidence="1">
    <location>
        <begin position="199"/>
        <end position="220"/>
    </location>
</feature>
<dbReference type="PANTHER" id="PTHR36840">
    <property type="entry name" value="BLL5714 PROTEIN"/>
    <property type="match status" value="1"/>
</dbReference>
<feature type="transmembrane region" description="Helical" evidence="1">
    <location>
        <begin position="267"/>
        <end position="286"/>
    </location>
</feature>
<dbReference type="InterPro" id="IPR010640">
    <property type="entry name" value="Low_temperature_requirement_A"/>
</dbReference>
<keyword evidence="1" id="KW-0812">Transmembrane</keyword>
<dbReference type="Proteomes" id="UP001108029">
    <property type="component" value="Unassembled WGS sequence"/>
</dbReference>
<feature type="transmembrane region" description="Helical" evidence="1">
    <location>
        <begin position="102"/>
        <end position="120"/>
    </location>
</feature>
<dbReference type="RefSeq" id="WP_232656047.1">
    <property type="nucleotide sequence ID" value="NZ_JAJSBI010000061.1"/>
</dbReference>
<reference evidence="2" key="1">
    <citation type="submission" date="2021-12" db="EMBL/GenBank/DDBJ databases">
        <authorList>
            <person name="Lee J.-H."/>
            <person name="Kim S.-B."/>
        </authorList>
    </citation>
    <scope>NUCLEOTIDE SEQUENCE</scope>
    <source>
        <strain evidence="2">NR30</strain>
    </source>
</reference>
<keyword evidence="3" id="KW-1185">Reference proteome</keyword>
<feature type="transmembrane region" description="Helical" evidence="1">
    <location>
        <begin position="351"/>
        <end position="368"/>
    </location>
</feature>
<sequence>MVELTSDPARREVTPLELFFDLVYVFAIGQLSHQLLAHPTWTGAAQTLVLYLAVYAAWAYTTWAVTLVPAEDPRTRRMLLAVMLAGLFMNAAIPRAFGDAGWLFAATFLLVHIGRTVWLLTVGLDEVNQEHFVRVLVWFVAAAPLWLTGAAVGGGARLAWWAAALLIELAGTWTAHPLPGRRLESRQVGFAGGHLLERGRLFMIIALGETVMTTGTALTAAPYEPMNLLTAGVALTGTIALFWLYFSRSERVVRHFQRTEDPMRAGRSGVISLMATVAGLIAVAVADERVIVHPVDHAGITTNLLLFGGPALYLVPQVWHGATLFDDLLSSRLLALFALVVAGTVTLRAPAYLAAVVAAAIVVALAVFEARRPAGDARVKPIPSGPQVADRNI</sequence>
<feature type="transmembrane region" description="Helical" evidence="1">
    <location>
        <begin position="226"/>
        <end position="246"/>
    </location>
</feature>
<feature type="transmembrane region" description="Helical" evidence="1">
    <location>
        <begin position="158"/>
        <end position="178"/>
    </location>
</feature>